<reference evidence="4" key="1">
    <citation type="journal article" date="2014" name="Proc. Natl. Acad. Sci. U.S.A.">
        <title>Extensive sampling of basidiomycete genomes demonstrates inadequacy of the white-rot/brown-rot paradigm for wood decay fungi.</title>
        <authorList>
            <person name="Riley R."/>
            <person name="Salamov A.A."/>
            <person name="Brown D.W."/>
            <person name="Nagy L.G."/>
            <person name="Floudas D."/>
            <person name="Held B.W."/>
            <person name="Levasseur A."/>
            <person name="Lombard V."/>
            <person name="Morin E."/>
            <person name="Otillar R."/>
            <person name="Lindquist E.A."/>
            <person name="Sun H."/>
            <person name="LaButti K.M."/>
            <person name="Schmutz J."/>
            <person name="Jabbour D."/>
            <person name="Luo H."/>
            <person name="Baker S.E."/>
            <person name="Pisabarro A.G."/>
            <person name="Walton J.D."/>
            <person name="Blanchette R.A."/>
            <person name="Henrissat B."/>
            <person name="Martin F."/>
            <person name="Cullen D."/>
            <person name="Hibbett D.S."/>
            <person name="Grigoriev I.V."/>
        </authorList>
    </citation>
    <scope>NUCLEOTIDE SEQUENCE [LARGE SCALE GENOMIC DNA]</scope>
    <source>
        <strain evidence="4">FD-172 SS1</strain>
    </source>
</reference>
<dbReference type="Proteomes" id="UP000027195">
    <property type="component" value="Unassembled WGS sequence"/>
</dbReference>
<organism evidence="3 4">
    <name type="scientific">Botryobasidium botryosum (strain FD-172 SS1)</name>
    <dbReference type="NCBI Taxonomy" id="930990"/>
    <lineage>
        <taxon>Eukaryota</taxon>
        <taxon>Fungi</taxon>
        <taxon>Dikarya</taxon>
        <taxon>Basidiomycota</taxon>
        <taxon>Agaricomycotina</taxon>
        <taxon>Agaricomycetes</taxon>
        <taxon>Cantharellales</taxon>
        <taxon>Botryobasidiaceae</taxon>
        <taxon>Botryobasidium</taxon>
    </lineage>
</organism>
<evidence type="ECO:0000313" key="3">
    <source>
        <dbReference type="EMBL" id="KDQ17953.1"/>
    </source>
</evidence>
<dbReference type="OrthoDB" id="15189at2759"/>
<accession>A0A067MQE2</accession>
<feature type="domain" description="Peptidase A1" evidence="2">
    <location>
        <begin position="1"/>
        <end position="291"/>
    </location>
</feature>
<dbReference type="Gene3D" id="2.40.70.10">
    <property type="entry name" value="Acid Proteases"/>
    <property type="match status" value="2"/>
</dbReference>
<dbReference type="GO" id="GO:0004190">
    <property type="term" value="F:aspartic-type endopeptidase activity"/>
    <property type="evidence" value="ECO:0007669"/>
    <property type="project" value="InterPro"/>
</dbReference>
<dbReference type="InterPro" id="IPR021109">
    <property type="entry name" value="Peptidase_aspartic_dom_sf"/>
</dbReference>
<dbReference type="CDD" id="cd05471">
    <property type="entry name" value="pepsin_like"/>
    <property type="match status" value="1"/>
</dbReference>
<dbReference type="EMBL" id="KL198022">
    <property type="protein sequence ID" value="KDQ17953.1"/>
    <property type="molecule type" value="Genomic_DNA"/>
</dbReference>
<dbReference type="PANTHER" id="PTHR47966:SF51">
    <property type="entry name" value="BETA-SITE APP-CLEAVING ENZYME, ISOFORM A-RELATED"/>
    <property type="match status" value="1"/>
</dbReference>
<evidence type="ECO:0000256" key="1">
    <source>
        <dbReference type="ARBA" id="ARBA00007447"/>
    </source>
</evidence>
<dbReference type="InterPro" id="IPR001461">
    <property type="entry name" value="Aspartic_peptidase_A1"/>
</dbReference>
<dbReference type="STRING" id="930990.A0A067MQE2"/>
<keyword evidence="4" id="KW-1185">Reference proteome</keyword>
<dbReference type="HOGENOM" id="CLU_013253_1_0_1"/>
<comment type="similarity">
    <text evidence="1">Belongs to the peptidase A1 family.</text>
</comment>
<dbReference type="AlphaFoldDB" id="A0A067MQE2"/>
<dbReference type="InterPro" id="IPR033121">
    <property type="entry name" value="PEPTIDASE_A1"/>
</dbReference>
<proteinExistence type="inferred from homology"/>
<protein>
    <recommendedName>
        <fullName evidence="2">Peptidase A1 domain-containing protein</fullName>
    </recommendedName>
</protein>
<evidence type="ECO:0000313" key="4">
    <source>
        <dbReference type="Proteomes" id="UP000027195"/>
    </source>
</evidence>
<dbReference type="InParanoid" id="A0A067MQE2"/>
<gene>
    <name evidence="3" type="ORF">BOTBODRAFT_42425</name>
</gene>
<dbReference type="GO" id="GO:0006508">
    <property type="term" value="P:proteolysis"/>
    <property type="evidence" value="ECO:0007669"/>
    <property type="project" value="InterPro"/>
</dbReference>
<dbReference type="InterPro" id="IPR034164">
    <property type="entry name" value="Pepsin-like_dom"/>
</dbReference>
<dbReference type="FunCoup" id="A0A067MQE2">
    <property type="interactions" value="52"/>
</dbReference>
<sequence>MPGEPKSGLVFKLDLDTGSSDFFVPGQNCSNCGNQASSTSRNLGKNHTIEYSNDSVSTGGQFSDMVSVAGLTATGQTFGVATNSTALSYLGLAYPSISVFYAPRIFNTLMAQNKVAHGVFSFFLAENDSEVFFGGYNEKRFMGDISWNNVTEPAWWQIKLDVLSVGGRAAVTEIQAVIDSGTSYIWGDRDMVKEFYAQIPESQVEYDGNDGILYHFPCKHTPKDVSLTFSNKTVVIDQKWFNTGTVPKHPDRCYGAIAAVDDDSYYWIVGDVFMRNTYTIFDFDHQRVGFATLAA</sequence>
<dbReference type="PRINTS" id="PR00792">
    <property type="entry name" value="PEPSIN"/>
</dbReference>
<dbReference type="SUPFAM" id="SSF50630">
    <property type="entry name" value="Acid proteases"/>
    <property type="match status" value="1"/>
</dbReference>
<name>A0A067MQE2_BOTB1</name>
<evidence type="ECO:0000259" key="2">
    <source>
        <dbReference type="PROSITE" id="PS51767"/>
    </source>
</evidence>
<dbReference type="PANTHER" id="PTHR47966">
    <property type="entry name" value="BETA-SITE APP-CLEAVING ENZYME, ISOFORM A-RELATED"/>
    <property type="match status" value="1"/>
</dbReference>
<dbReference type="Pfam" id="PF00026">
    <property type="entry name" value="Asp"/>
    <property type="match status" value="1"/>
</dbReference>
<dbReference type="PROSITE" id="PS51767">
    <property type="entry name" value="PEPTIDASE_A1"/>
    <property type="match status" value="1"/>
</dbReference>